<dbReference type="Proteomes" id="UP000317703">
    <property type="component" value="Segment"/>
</dbReference>
<proteinExistence type="predicted"/>
<gene>
    <name evidence="1" type="ORF">PS1_0111</name>
</gene>
<organism evidence="1 2">
    <name type="scientific">Aeromonas phage PS1</name>
    <dbReference type="NCBI Taxonomy" id="2591406"/>
    <lineage>
        <taxon>Viruses</taxon>
        <taxon>Duplodnaviria</taxon>
        <taxon>Heunggongvirae</taxon>
        <taxon>Uroviricota</taxon>
        <taxon>Caudoviricetes</taxon>
        <taxon>Chimalliviridae</taxon>
        <taxon>Ferozepurvirus</taxon>
        <taxon>Ferozepurvirus PS1</taxon>
    </lineage>
</organism>
<reference evidence="1" key="1">
    <citation type="submission" date="2019-06" db="EMBL/GenBank/DDBJ databases">
        <title>Complete genome sequence of Aeromonas hydrophila bacteriophage PS1.</title>
        <authorList>
            <person name="Rai S."/>
            <person name="Tyagi A."/>
            <person name="Kumar N."/>
            <person name="Singh N."/>
        </authorList>
    </citation>
    <scope>NUCLEOTIDE SEQUENCE [LARGE SCALE GENOMIC DNA]</scope>
</reference>
<accession>A0A514TV74</accession>
<evidence type="ECO:0000313" key="2">
    <source>
        <dbReference type="Proteomes" id="UP000317703"/>
    </source>
</evidence>
<name>A0A514TV74_9CAUD</name>
<protein>
    <submittedName>
        <fullName evidence="1">Uncharacterized protein</fullName>
    </submittedName>
</protein>
<sequence>MDLTRYNHVRENLVSLYKTITEETFNVYIPKSSFLSLKQIKQIEKNPPINGMESYGNVIERPLSILRMAQAFSMVGEDDVNLAFRYPRKDIPRIYNTIQDYIMYWLEIKRNYARFDSPGLDELEILEKVAKYVFSAYKEYHIQEVNDKFGVTKQSDMTLMDYIKGTWMYGEQFQENISFISHLAVYREENNLSQSHHITQSSSDLLRDLMALRNKSGMGD</sequence>
<evidence type="ECO:0000313" key="1">
    <source>
        <dbReference type="EMBL" id="QDJ96870.1"/>
    </source>
</evidence>
<keyword evidence="2" id="KW-1185">Reference proteome</keyword>
<dbReference type="EMBL" id="MN032614">
    <property type="protein sequence ID" value="QDJ96870.1"/>
    <property type="molecule type" value="Genomic_DNA"/>
</dbReference>